<organism evidence="2 3">
    <name type="scientific">Tanacetum coccineum</name>
    <dbReference type="NCBI Taxonomy" id="301880"/>
    <lineage>
        <taxon>Eukaryota</taxon>
        <taxon>Viridiplantae</taxon>
        <taxon>Streptophyta</taxon>
        <taxon>Embryophyta</taxon>
        <taxon>Tracheophyta</taxon>
        <taxon>Spermatophyta</taxon>
        <taxon>Magnoliopsida</taxon>
        <taxon>eudicotyledons</taxon>
        <taxon>Gunneridae</taxon>
        <taxon>Pentapetalae</taxon>
        <taxon>asterids</taxon>
        <taxon>campanulids</taxon>
        <taxon>Asterales</taxon>
        <taxon>Asteraceae</taxon>
        <taxon>Asteroideae</taxon>
        <taxon>Anthemideae</taxon>
        <taxon>Anthemidinae</taxon>
        <taxon>Tanacetum</taxon>
    </lineage>
</organism>
<feature type="compositionally biased region" description="Low complexity" evidence="1">
    <location>
        <begin position="51"/>
        <end position="65"/>
    </location>
</feature>
<feature type="compositionally biased region" description="Polar residues" evidence="1">
    <location>
        <begin position="74"/>
        <end position="86"/>
    </location>
</feature>
<name>A0ABQ5B4A5_9ASTR</name>
<comment type="caution">
    <text evidence="2">The sequence shown here is derived from an EMBL/GenBank/DDBJ whole genome shotgun (WGS) entry which is preliminary data.</text>
</comment>
<dbReference type="EMBL" id="BQNB010012872">
    <property type="protein sequence ID" value="GJT08972.1"/>
    <property type="molecule type" value="Genomic_DNA"/>
</dbReference>
<evidence type="ECO:0000313" key="2">
    <source>
        <dbReference type="EMBL" id="GJT08972.1"/>
    </source>
</evidence>
<keyword evidence="3" id="KW-1185">Reference proteome</keyword>
<accession>A0ABQ5B4A5</accession>
<dbReference type="Proteomes" id="UP001151760">
    <property type="component" value="Unassembled WGS sequence"/>
</dbReference>
<reference evidence="2" key="2">
    <citation type="submission" date="2022-01" db="EMBL/GenBank/DDBJ databases">
        <authorList>
            <person name="Yamashiro T."/>
            <person name="Shiraishi A."/>
            <person name="Satake H."/>
            <person name="Nakayama K."/>
        </authorList>
    </citation>
    <scope>NUCLEOTIDE SEQUENCE</scope>
</reference>
<feature type="compositionally biased region" description="Polar residues" evidence="1">
    <location>
        <begin position="36"/>
        <end position="50"/>
    </location>
</feature>
<protein>
    <submittedName>
        <fullName evidence="2">Uncharacterized protein</fullName>
    </submittedName>
</protein>
<gene>
    <name evidence="2" type="ORF">Tco_0843434</name>
</gene>
<evidence type="ECO:0000256" key="1">
    <source>
        <dbReference type="SAM" id="MobiDB-lite"/>
    </source>
</evidence>
<proteinExistence type="predicted"/>
<sequence length="505" mass="56551">MASTRVSISKPSKRLKINIIPLKQLFIDLTNDDTKTPSPNYQVLSPSAPNAPSKTPSTIATSSSSIDHKPKSPRSFTSPSSHGYLNSSMSSPLRVPPPPPTQESGSMDITLTLSPITSLDRPLIPNNIKGKEHGKKLYDSVINGPVKYRTVEVPGTLTTHASIIDRTYDNLTEPEKIREAFDIRETNTVLQGLPHNIYNLERELKLYDEFDTFTSEKGETIHLYYLWFAQLINDMHTIEMSMQPLQGRQTQGYAGSGARSNVIGTGVNRNGESNIVDQKILLAQALEAGVALDEEHMVFLADNGDTITTGQESQEIPTPAIFQTDDLVAFDSDYDEAPSASVVLMAKLSAYDSNILSKVPYLDTYQTNNAIDQSVQEIQYSKQPPFINDSDIDITNDSNVISYDQYLQETKNAVVQDTNSSTQQDAMIMYVIEEMSNQIAKCNEVNKVYKTVKESLTAKFDKYKEQIKFFEERHKVDLTDREKYINSQMRGVIVDRNAKFANFQN</sequence>
<evidence type="ECO:0000313" key="3">
    <source>
        <dbReference type="Proteomes" id="UP001151760"/>
    </source>
</evidence>
<reference evidence="2" key="1">
    <citation type="journal article" date="2022" name="Int. J. Mol. Sci.">
        <title>Draft Genome of Tanacetum Coccineum: Genomic Comparison of Closely Related Tanacetum-Family Plants.</title>
        <authorList>
            <person name="Yamashiro T."/>
            <person name="Shiraishi A."/>
            <person name="Nakayama K."/>
            <person name="Satake H."/>
        </authorList>
    </citation>
    <scope>NUCLEOTIDE SEQUENCE</scope>
</reference>
<feature type="region of interest" description="Disordered" evidence="1">
    <location>
        <begin position="30"/>
        <end position="107"/>
    </location>
</feature>